<dbReference type="OrthoDB" id="4546548at2"/>
<gene>
    <name evidence="1" type="ORF">DDE18_17085</name>
</gene>
<reference evidence="1 2" key="1">
    <citation type="submission" date="2018-04" db="EMBL/GenBank/DDBJ databases">
        <title>Genome of Nocardioides gansuensis WSJ-1.</title>
        <authorList>
            <person name="Wu S."/>
            <person name="Wang G."/>
        </authorList>
    </citation>
    <scope>NUCLEOTIDE SEQUENCE [LARGE SCALE GENOMIC DNA]</scope>
    <source>
        <strain evidence="1 2">WSJ-1</strain>
    </source>
</reference>
<protein>
    <recommendedName>
        <fullName evidence="3">IS5/IS1182 family transposase</fullName>
    </recommendedName>
</protein>
<evidence type="ECO:0008006" key="3">
    <source>
        <dbReference type="Google" id="ProtNLM"/>
    </source>
</evidence>
<dbReference type="Proteomes" id="UP000246018">
    <property type="component" value="Unassembled WGS sequence"/>
</dbReference>
<keyword evidence="2" id="KW-1185">Reference proteome</keyword>
<proteinExistence type="predicted"/>
<evidence type="ECO:0000313" key="2">
    <source>
        <dbReference type="Proteomes" id="UP000246018"/>
    </source>
</evidence>
<sequence>MSRSAVLNDAPWARIEPLMPSSEGQIGRPLRDHRQMVEADLDKFASPMAR</sequence>
<comment type="caution">
    <text evidence="1">The sequence shown here is derived from an EMBL/GenBank/DDBJ whole genome shotgun (WGS) entry which is preliminary data.</text>
</comment>
<dbReference type="AlphaFoldDB" id="A0A2T8F7K8"/>
<name>A0A2T8F7K8_9ACTN</name>
<evidence type="ECO:0000313" key="1">
    <source>
        <dbReference type="EMBL" id="PVG81698.1"/>
    </source>
</evidence>
<organism evidence="1 2">
    <name type="scientific">Nocardioides gansuensis</name>
    <dbReference type="NCBI Taxonomy" id="2138300"/>
    <lineage>
        <taxon>Bacteria</taxon>
        <taxon>Bacillati</taxon>
        <taxon>Actinomycetota</taxon>
        <taxon>Actinomycetes</taxon>
        <taxon>Propionibacteriales</taxon>
        <taxon>Nocardioidaceae</taxon>
        <taxon>Nocardioides</taxon>
    </lineage>
</organism>
<dbReference type="EMBL" id="QDGZ01000007">
    <property type="protein sequence ID" value="PVG81698.1"/>
    <property type="molecule type" value="Genomic_DNA"/>
</dbReference>
<accession>A0A2T8F7K8</accession>